<keyword evidence="1" id="KW-0812">Transmembrane</keyword>
<gene>
    <name evidence="2" type="ORF">K503DRAFT_780147</name>
</gene>
<accession>A0A1B7NB81</accession>
<sequence length="238" mass="26667">MPVICKAKEFKMGTVFYFMLGWMTVILTAMLCVIMIIRLHAMYQRSRKMLVFLVVTCMAIQIAIGVVTIIETFFNHTSGVEYILSGTHMCGYVFEGDALFLTEMPWILTTAWEILALCLAIWIAVKHFRELQRSSTGGAVGDCFTVLIKTHLFYFASFLLVSCLQLSYFSPKILNSTSVTLSETFGVMQLFVLGPRLILGVREFNANPVANSDEGTAMTSIAFQEQGNWDDCEQLPGS</sequence>
<evidence type="ECO:0000313" key="3">
    <source>
        <dbReference type="Proteomes" id="UP000092154"/>
    </source>
</evidence>
<dbReference type="InParanoid" id="A0A1B7NB81"/>
<dbReference type="OrthoDB" id="2663346at2759"/>
<evidence type="ECO:0000256" key="1">
    <source>
        <dbReference type="SAM" id="Phobius"/>
    </source>
</evidence>
<name>A0A1B7NB81_9AGAM</name>
<keyword evidence="1" id="KW-1133">Transmembrane helix</keyword>
<keyword evidence="3" id="KW-1185">Reference proteome</keyword>
<dbReference type="Proteomes" id="UP000092154">
    <property type="component" value="Unassembled WGS sequence"/>
</dbReference>
<evidence type="ECO:0000313" key="2">
    <source>
        <dbReference type="EMBL" id="OAX42147.1"/>
    </source>
</evidence>
<reference evidence="2 3" key="1">
    <citation type="submission" date="2016-06" db="EMBL/GenBank/DDBJ databases">
        <title>Comparative genomics of the ectomycorrhizal sister species Rhizopogon vinicolor and Rhizopogon vesiculosus (Basidiomycota: Boletales) reveals a divergence of the mating type B locus.</title>
        <authorList>
            <consortium name="DOE Joint Genome Institute"/>
            <person name="Mujic A.B."/>
            <person name="Kuo A."/>
            <person name="Tritt A."/>
            <person name="Lipzen A."/>
            <person name="Chen C."/>
            <person name="Johnson J."/>
            <person name="Sharma A."/>
            <person name="Barry K."/>
            <person name="Grigoriev I.V."/>
            <person name="Spatafora J.W."/>
        </authorList>
    </citation>
    <scope>NUCLEOTIDE SEQUENCE [LARGE SCALE GENOMIC DNA]</scope>
    <source>
        <strain evidence="2 3">AM-OR11-026</strain>
    </source>
</reference>
<proteinExistence type="predicted"/>
<keyword evidence="1" id="KW-0472">Membrane</keyword>
<protein>
    <submittedName>
        <fullName evidence="2">Uncharacterized protein</fullName>
    </submittedName>
</protein>
<organism evidence="2 3">
    <name type="scientific">Rhizopogon vinicolor AM-OR11-026</name>
    <dbReference type="NCBI Taxonomy" id="1314800"/>
    <lineage>
        <taxon>Eukaryota</taxon>
        <taxon>Fungi</taxon>
        <taxon>Dikarya</taxon>
        <taxon>Basidiomycota</taxon>
        <taxon>Agaricomycotina</taxon>
        <taxon>Agaricomycetes</taxon>
        <taxon>Agaricomycetidae</taxon>
        <taxon>Boletales</taxon>
        <taxon>Suillineae</taxon>
        <taxon>Rhizopogonaceae</taxon>
        <taxon>Rhizopogon</taxon>
    </lineage>
</organism>
<feature type="transmembrane region" description="Helical" evidence="1">
    <location>
        <begin position="152"/>
        <end position="170"/>
    </location>
</feature>
<feature type="transmembrane region" description="Helical" evidence="1">
    <location>
        <begin position="106"/>
        <end position="125"/>
    </location>
</feature>
<feature type="transmembrane region" description="Helical" evidence="1">
    <location>
        <begin position="49"/>
        <end position="70"/>
    </location>
</feature>
<feature type="transmembrane region" description="Helical" evidence="1">
    <location>
        <begin position="15"/>
        <end position="37"/>
    </location>
</feature>
<dbReference type="AlphaFoldDB" id="A0A1B7NB81"/>
<dbReference type="EMBL" id="KV448163">
    <property type="protein sequence ID" value="OAX42147.1"/>
    <property type="molecule type" value="Genomic_DNA"/>
</dbReference>